<protein>
    <submittedName>
        <fullName evidence="2">Uncharacterized protein</fullName>
    </submittedName>
</protein>
<sequence length="75" mass="7929">MEFVDAHGATVRKELGVHFSDPVPIAIGAMADIMYDPEGRTSPLFAVDAYAGKWAPLLIGIVSVLATLAALSLFL</sequence>
<dbReference type="Proteomes" id="UP001257948">
    <property type="component" value="Unassembled WGS sequence"/>
</dbReference>
<dbReference type="EMBL" id="JAVTLL010000047">
    <property type="protein sequence ID" value="MDT7847344.1"/>
    <property type="molecule type" value="Genomic_DNA"/>
</dbReference>
<proteinExistence type="predicted"/>
<gene>
    <name evidence="2" type="ORF">RQC66_42165</name>
</gene>
<accession>A0ABU3M770</accession>
<evidence type="ECO:0000256" key="1">
    <source>
        <dbReference type="SAM" id="Phobius"/>
    </source>
</evidence>
<feature type="transmembrane region" description="Helical" evidence="1">
    <location>
        <begin position="54"/>
        <end position="74"/>
    </location>
</feature>
<dbReference type="RefSeq" id="WP_314207539.1">
    <property type="nucleotide sequence ID" value="NZ_JAVTLL010000047.1"/>
</dbReference>
<keyword evidence="3" id="KW-1185">Reference proteome</keyword>
<evidence type="ECO:0000313" key="2">
    <source>
        <dbReference type="EMBL" id="MDT7847344.1"/>
    </source>
</evidence>
<reference evidence="3" key="1">
    <citation type="submission" date="2023-07" db="EMBL/GenBank/DDBJ databases">
        <title>Draft genome sequence of the endophytic actinobacterium Streptomyces justiciae WPN32, a potential antibiotic producer.</title>
        <authorList>
            <person name="Yasawong M."/>
            <person name="Pana W."/>
            <person name="Ganta P."/>
            <person name="Santapan N."/>
            <person name="Songngamsuk T."/>
            <person name="Phatcharaharikarn M."/>
            <person name="Kerdtoob S."/>
            <person name="Nantapong N."/>
        </authorList>
    </citation>
    <scope>NUCLEOTIDE SEQUENCE [LARGE SCALE GENOMIC DNA]</scope>
    <source>
        <strain evidence="3">WPN32</strain>
    </source>
</reference>
<evidence type="ECO:0000313" key="3">
    <source>
        <dbReference type="Proteomes" id="UP001257948"/>
    </source>
</evidence>
<organism evidence="2 3">
    <name type="scientific">Streptomyces justiciae</name>
    <dbReference type="NCBI Taxonomy" id="2780140"/>
    <lineage>
        <taxon>Bacteria</taxon>
        <taxon>Bacillati</taxon>
        <taxon>Actinomycetota</taxon>
        <taxon>Actinomycetes</taxon>
        <taxon>Kitasatosporales</taxon>
        <taxon>Streptomycetaceae</taxon>
        <taxon>Streptomyces</taxon>
    </lineage>
</organism>
<keyword evidence="1" id="KW-0812">Transmembrane</keyword>
<comment type="caution">
    <text evidence="2">The sequence shown here is derived from an EMBL/GenBank/DDBJ whole genome shotgun (WGS) entry which is preliminary data.</text>
</comment>
<keyword evidence="1" id="KW-1133">Transmembrane helix</keyword>
<name>A0ABU3M770_9ACTN</name>
<keyword evidence="1" id="KW-0472">Membrane</keyword>